<keyword evidence="2 3" id="KW-0040">ANK repeat</keyword>
<comment type="caution">
    <text evidence="4">The sequence shown here is derived from an EMBL/GenBank/DDBJ whole genome shotgun (WGS) entry which is preliminary data.</text>
</comment>
<dbReference type="PRINTS" id="PR01415">
    <property type="entry name" value="ANKYRIN"/>
</dbReference>
<dbReference type="InterPro" id="IPR036770">
    <property type="entry name" value="Ankyrin_rpt-contain_sf"/>
</dbReference>
<feature type="repeat" description="ANK" evidence="3">
    <location>
        <begin position="202"/>
        <end position="236"/>
    </location>
</feature>
<dbReference type="SUPFAM" id="SSF48403">
    <property type="entry name" value="Ankyrin repeat"/>
    <property type="match status" value="1"/>
</dbReference>
<evidence type="ECO:0000256" key="2">
    <source>
        <dbReference type="ARBA" id="ARBA00023043"/>
    </source>
</evidence>
<dbReference type="PANTHER" id="PTHR24198:SF165">
    <property type="entry name" value="ANKYRIN REPEAT-CONTAINING PROTEIN-RELATED"/>
    <property type="match status" value="1"/>
</dbReference>
<reference evidence="4 5" key="1">
    <citation type="submission" date="2024-09" db="EMBL/GenBank/DDBJ databases">
        <title>Genome sequencing and assembly of Phytophthora oleae, isolate VK10A, causative agent of rot of olive drupes.</title>
        <authorList>
            <person name="Conti Taguali S."/>
            <person name="Riolo M."/>
            <person name="La Spada F."/>
            <person name="Cacciola S.O."/>
            <person name="Dionisio G."/>
        </authorList>
    </citation>
    <scope>NUCLEOTIDE SEQUENCE [LARGE SCALE GENOMIC DNA]</scope>
    <source>
        <strain evidence="4 5">VK10A</strain>
    </source>
</reference>
<evidence type="ECO:0008006" key="6">
    <source>
        <dbReference type="Google" id="ProtNLM"/>
    </source>
</evidence>
<name>A0ABD3FG65_9STRA</name>
<accession>A0ABD3FG65</accession>
<dbReference type="Gene3D" id="1.25.40.20">
    <property type="entry name" value="Ankyrin repeat-containing domain"/>
    <property type="match status" value="1"/>
</dbReference>
<dbReference type="SMART" id="SM00248">
    <property type="entry name" value="ANK"/>
    <property type="match status" value="11"/>
</dbReference>
<sequence length="455" mass="50068">MVSAETQPLLTSVEVVCREVPGLTNHEHAVRRIDAFLDYSPQVRIGNACERLPLRLVKRVFARQKWSQADFVLGLRRAAFEGKIDVIEWLCGLGGQTLNISTCKLLRKASVVWAAASRGRLSLLQRLVEIGVKLDKEESTGLPDAAGEGHFAVVQCLVEHGAAPDGVDYEGHTALHWFTAHGNFKMARYMVANGVDVQLKSDGKTALHFAAEASEQSVALVRFLLDKGVQASETDTKGQIPLHYAILSRNFEISKLLTQERFNGEDPFLVYVQTALFEAATGDSVSTVEFITNCYDPPLADLQHILIEAVKGDRFRIVKYLIEYGVDIHETTFQGRTLLHKAATNGAVHSIELLLEQGLNPHEADKFGVTPVFEASRRGHTDAVSCLLEATGSIDDRDLAGQTALHLAAQGGHKNTVCLLVKKGADISRCDKRGWTWMDVDGHHCIMQVQAVMLL</sequence>
<gene>
    <name evidence="4" type="ORF">V7S43_009442</name>
</gene>
<dbReference type="PROSITE" id="PS50088">
    <property type="entry name" value="ANK_REPEAT"/>
    <property type="match status" value="4"/>
</dbReference>
<keyword evidence="5" id="KW-1185">Reference proteome</keyword>
<organism evidence="4 5">
    <name type="scientific">Phytophthora oleae</name>
    <dbReference type="NCBI Taxonomy" id="2107226"/>
    <lineage>
        <taxon>Eukaryota</taxon>
        <taxon>Sar</taxon>
        <taxon>Stramenopiles</taxon>
        <taxon>Oomycota</taxon>
        <taxon>Peronosporomycetes</taxon>
        <taxon>Peronosporales</taxon>
        <taxon>Peronosporaceae</taxon>
        <taxon>Phytophthora</taxon>
    </lineage>
</organism>
<evidence type="ECO:0000256" key="1">
    <source>
        <dbReference type="ARBA" id="ARBA00022737"/>
    </source>
</evidence>
<keyword evidence="1" id="KW-0677">Repeat</keyword>
<dbReference type="EMBL" id="JBIMZQ010000020">
    <property type="protein sequence ID" value="KAL3665406.1"/>
    <property type="molecule type" value="Genomic_DNA"/>
</dbReference>
<protein>
    <recommendedName>
        <fullName evidence="6">Ankyrin repeat protein</fullName>
    </recommendedName>
</protein>
<feature type="repeat" description="ANK" evidence="3">
    <location>
        <begin position="334"/>
        <end position="366"/>
    </location>
</feature>
<evidence type="ECO:0000256" key="3">
    <source>
        <dbReference type="PROSITE-ProRule" id="PRU00023"/>
    </source>
</evidence>
<dbReference type="AlphaFoldDB" id="A0ABD3FG65"/>
<dbReference type="InterPro" id="IPR002110">
    <property type="entry name" value="Ankyrin_rpt"/>
</dbReference>
<proteinExistence type="predicted"/>
<evidence type="ECO:0000313" key="5">
    <source>
        <dbReference type="Proteomes" id="UP001632037"/>
    </source>
</evidence>
<feature type="repeat" description="ANK" evidence="3">
    <location>
        <begin position="170"/>
        <end position="202"/>
    </location>
</feature>
<dbReference type="PROSITE" id="PS50297">
    <property type="entry name" value="ANK_REP_REGION"/>
    <property type="match status" value="4"/>
</dbReference>
<evidence type="ECO:0000313" key="4">
    <source>
        <dbReference type="EMBL" id="KAL3665406.1"/>
    </source>
</evidence>
<dbReference type="Proteomes" id="UP001632037">
    <property type="component" value="Unassembled WGS sequence"/>
</dbReference>
<dbReference type="Pfam" id="PF12796">
    <property type="entry name" value="Ank_2"/>
    <property type="match status" value="2"/>
</dbReference>
<feature type="repeat" description="ANK" evidence="3">
    <location>
        <begin position="400"/>
        <end position="432"/>
    </location>
</feature>
<dbReference type="PANTHER" id="PTHR24198">
    <property type="entry name" value="ANKYRIN REPEAT AND PROTEIN KINASE DOMAIN-CONTAINING PROTEIN"/>
    <property type="match status" value="1"/>
</dbReference>